<organism evidence="2 3">
    <name type="scientific">Striga asiatica</name>
    <name type="common">Asiatic witchweed</name>
    <name type="synonym">Buchnera asiatica</name>
    <dbReference type="NCBI Taxonomy" id="4170"/>
    <lineage>
        <taxon>Eukaryota</taxon>
        <taxon>Viridiplantae</taxon>
        <taxon>Streptophyta</taxon>
        <taxon>Embryophyta</taxon>
        <taxon>Tracheophyta</taxon>
        <taxon>Spermatophyta</taxon>
        <taxon>Magnoliopsida</taxon>
        <taxon>eudicotyledons</taxon>
        <taxon>Gunneridae</taxon>
        <taxon>Pentapetalae</taxon>
        <taxon>asterids</taxon>
        <taxon>lamiids</taxon>
        <taxon>Lamiales</taxon>
        <taxon>Orobanchaceae</taxon>
        <taxon>Buchnereae</taxon>
        <taxon>Striga</taxon>
    </lineage>
</organism>
<evidence type="ECO:0000256" key="1">
    <source>
        <dbReference type="SAM" id="MobiDB-lite"/>
    </source>
</evidence>
<name>A0A5A7PAD0_STRAF</name>
<dbReference type="AlphaFoldDB" id="A0A5A7PAD0"/>
<evidence type="ECO:0000313" key="3">
    <source>
        <dbReference type="Proteomes" id="UP000325081"/>
    </source>
</evidence>
<sequence>MPSSPMKRLSLQQLATPSAISSPVADLHPATPPQPLILSPVTSPCRFHIFFKCVRSAPTLEGASRRNQCEFTASAGVIQGRRAAVEGEPPQRGAKLAARGGVGEVVQPLKTGDSSAEEETRDEGEKWNRKM</sequence>
<dbReference type="Proteomes" id="UP000325081">
    <property type="component" value="Unassembled WGS sequence"/>
</dbReference>
<gene>
    <name evidence="2" type="ORF">STAS_05713</name>
</gene>
<evidence type="ECO:0000313" key="2">
    <source>
        <dbReference type="EMBL" id="GER29815.1"/>
    </source>
</evidence>
<protein>
    <submittedName>
        <fullName evidence="2">Tumor suppressor p53-binding protein 1</fullName>
    </submittedName>
</protein>
<feature type="region of interest" description="Disordered" evidence="1">
    <location>
        <begin position="84"/>
        <end position="131"/>
    </location>
</feature>
<proteinExistence type="predicted"/>
<keyword evidence="3" id="KW-1185">Reference proteome</keyword>
<dbReference type="EMBL" id="BKCP01004283">
    <property type="protein sequence ID" value="GER29815.1"/>
    <property type="molecule type" value="Genomic_DNA"/>
</dbReference>
<comment type="caution">
    <text evidence="2">The sequence shown here is derived from an EMBL/GenBank/DDBJ whole genome shotgun (WGS) entry which is preliminary data.</text>
</comment>
<reference evidence="3" key="1">
    <citation type="journal article" date="2019" name="Curr. Biol.">
        <title>Genome Sequence of Striga asiatica Provides Insight into the Evolution of Plant Parasitism.</title>
        <authorList>
            <person name="Yoshida S."/>
            <person name="Kim S."/>
            <person name="Wafula E.K."/>
            <person name="Tanskanen J."/>
            <person name="Kim Y.M."/>
            <person name="Honaas L."/>
            <person name="Yang Z."/>
            <person name="Spallek T."/>
            <person name="Conn C.E."/>
            <person name="Ichihashi Y."/>
            <person name="Cheong K."/>
            <person name="Cui S."/>
            <person name="Der J.P."/>
            <person name="Gundlach H."/>
            <person name="Jiao Y."/>
            <person name="Hori C."/>
            <person name="Ishida J.K."/>
            <person name="Kasahara H."/>
            <person name="Kiba T."/>
            <person name="Kim M.S."/>
            <person name="Koo N."/>
            <person name="Laohavisit A."/>
            <person name="Lee Y.H."/>
            <person name="Lumba S."/>
            <person name="McCourt P."/>
            <person name="Mortimer J.C."/>
            <person name="Mutuku J.M."/>
            <person name="Nomura T."/>
            <person name="Sasaki-Sekimoto Y."/>
            <person name="Seto Y."/>
            <person name="Wang Y."/>
            <person name="Wakatake T."/>
            <person name="Sakakibara H."/>
            <person name="Demura T."/>
            <person name="Yamaguchi S."/>
            <person name="Yoneyama K."/>
            <person name="Manabe R.I."/>
            <person name="Nelson D.C."/>
            <person name="Schulman A.H."/>
            <person name="Timko M.P."/>
            <person name="dePamphilis C.W."/>
            <person name="Choi D."/>
            <person name="Shirasu K."/>
        </authorList>
    </citation>
    <scope>NUCLEOTIDE SEQUENCE [LARGE SCALE GENOMIC DNA]</scope>
    <source>
        <strain evidence="3">cv. UVA1</strain>
    </source>
</reference>
<accession>A0A5A7PAD0</accession>